<dbReference type="Gene3D" id="3.40.50.11220">
    <property type="match status" value="1"/>
</dbReference>
<dbReference type="SUPFAM" id="SSF159664">
    <property type="entry name" value="CobE/GbiG C-terminal domain-like"/>
    <property type="match status" value="1"/>
</dbReference>
<name>A0A090IM94_9GAMM</name>
<dbReference type="InterPro" id="IPR021744">
    <property type="entry name" value="CbiG_N"/>
</dbReference>
<feature type="domain" description="Cobalamin synthesis G N-terminal" evidence="2">
    <location>
        <begin position="38"/>
        <end position="116"/>
    </location>
</feature>
<evidence type="ECO:0000313" key="6">
    <source>
        <dbReference type="Proteomes" id="UP000183794"/>
    </source>
</evidence>
<dbReference type="OrthoDB" id="9781023at2"/>
<dbReference type="Pfam" id="PF11760">
    <property type="entry name" value="CbiG_N"/>
    <property type="match status" value="1"/>
</dbReference>
<protein>
    <submittedName>
        <fullName evidence="3 4">Precorrin methylase protein</fullName>
    </submittedName>
</protein>
<dbReference type="STRING" id="80854.MVIS_3635"/>
<dbReference type="RefSeq" id="WP_045111634.1">
    <property type="nucleotide sequence ID" value="NZ_CAWQZC010000114.1"/>
</dbReference>
<evidence type="ECO:0000313" key="5">
    <source>
        <dbReference type="Proteomes" id="UP000182660"/>
    </source>
</evidence>
<dbReference type="GeneID" id="61295640"/>
<keyword evidence="5" id="KW-1185">Reference proteome</keyword>
<dbReference type="PANTHER" id="PTHR37477">
    <property type="entry name" value="COBALT-PRECORRIN-5A HYDROLASE"/>
    <property type="match status" value="1"/>
</dbReference>
<dbReference type="InterPro" id="IPR002750">
    <property type="entry name" value="CobE/GbiG_C"/>
</dbReference>
<dbReference type="GO" id="GO:0009236">
    <property type="term" value="P:cobalamin biosynthetic process"/>
    <property type="evidence" value="ECO:0007669"/>
    <property type="project" value="InterPro"/>
</dbReference>
<dbReference type="KEGG" id="mvs:MVIS_3635"/>
<dbReference type="InterPro" id="IPR036518">
    <property type="entry name" value="CobE/GbiG_C_sf"/>
</dbReference>
<dbReference type="InterPro" id="IPR052553">
    <property type="entry name" value="CbiG_hydrolase"/>
</dbReference>
<organism evidence="4 6">
    <name type="scientific">Moritella viscosa</name>
    <dbReference type="NCBI Taxonomy" id="80854"/>
    <lineage>
        <taxon>Bacteria</taxon>
        <taxon>Pseudomonadati</taxon>
        <taxon>Pseudomonadota</taxon>
        <taxon>Gammaproteobacteria</taxon>
        <taxon>Alteromonadales</taxon>
        <taxon>Moritellaceae</taxon>
        <taxon>Moritella</taxon>
    </lineage>
</organism>
<accession>A0A090IM94</accession>
<dbReference type="PATRIC" id="fig|80854.5.peg.3846"/>
<gene>
    <name evidence="3" type="ORF">MT2528_1735</name>
    <name evidence="4" type="ORF">NVI5450_1960</name>
</gene>
<dbReference type="Proteomes" id="UP000183794">
    <property type="component" value="Unassembled WGS sequence"/>
</dbReference>
<dbReference type="PANTHER" id="PTHR37477:SF1">
    <property type="entry name" value="COBALT-PRECORRIN-5A HYDROLASE"/>
    <property type="match status" value="1"/>
</dbReference>
<evidence type="ECO:0000259" key="1">
    <source>
        <dbReference type="Pfam" id="PF01890"/>
    </source>
</evidence>
<reference evidence="4 6" key="2">
    <citation type="submission" date="2016-11" db="EMBL/GenBank/DDBJ databases">
        <authorList>
            <person name="Jaros S."/>
            <person name="Januszkiewicz K."/>
            <person name="Wedrychowicz H."/>
        </authorList>
    </citation>
    <scope>NUCLEOTIDE SEQUENCE [LARGE SCALE GENOMIC DNA]</scope>
    <source>
        <strain evidence="4">NVI 5450</strain>
    </source>
</reference>
<evidence type="ECO:0000313" key="3">
    <source>
        <dbReference type="EMBL" id="SGY89472.1"/>
    </source>
</evidence>
<dbReference type="SUPFAM" id="SSF159672">
    <property type="entry name" value="CbiG N-terminal domain-like"/>
    <property type="match status" value="1"/>
</dbReference>
<evidence type="ECO:0000259" key="2">
    <source>
        <dbReference type="Pfam" id="PF11760"/>
    </source>
</evidence>
<dbReference type="EMBL" id="FPLJ01000042">
    <property type="protein sequence ID" value="SGY89472.1"/>
    <property type="molecule type" value="Genomic_DNA"/>
</dbReference>
<dbReference type="EMBL" id="FPLD01000054">
    <property type="protein sequence ID" value="SGY97508.1"/>
    <property type="molecule type" value="Genomic_DNA"/>
</dbReference>
<dbReference type="AlphaFoldDB" id="A0A090IM94"/>
<dbReference type="InterPro" id="IPR038029">
    <property type="entry name" value="GbiG_N_sf"/>
</dbReference>
<reference evidence="3 5" key="1">
    <citation type="submission" date="2016-11" db="EMBL/GenBank/DDBJ databases">
        <authorList>
            <person name="Klemetsen T."/>
        </authorList>
    </citation>
    <scope>NUCLEOTIDE SEQUENCE [LARGE SCALE GENOMIC DNA]</scope>
    <source>
        <strain evidence="3">MT 2528</strain>
    </source>
</reference>
<dbReference type="Proteomes" id="UP000182660">
    <property type="component" value="Unassembled WGS sequence"/>
</dbReference>
<dbReference type="HOGENOM" id="CLU_028397_0_2_6"/>
<dbReference type="Gene3D" id="3.30.420.180">
    <property type="entry name" value="CobE/GbiG C-terminal domain"/>
    <property type="match status" value="1"/>
</dbReference>
<proteinExistence type="predicted"/>
<keyword evidence="4" id="KW-0808">Transferase</keyword>
<evidence type="ECO:0000313" key="4">
    <source>
        <dbReference type="EMBL" id="SGY97508.1"/>
    </source>
</evidence>
<keyword evidence="4" id="KW-0489">Methyltransferase</keyword>
<dbReference type="Pfam" id="PF01890">
    <property type="entry name" value="CbiG_C"/>
    <property type="match status" value="1"/>
</dbReference>
<sequence length="263" mass="28745">MIRIVALTDAGEKLAKKIQQILPEQSEIWFKPKPFTSLVQQAFQAEERLILICATGIAVRTLAPVLVHKNTDPAVLVLDEAGQFVIPLLSGHEGGANDWADNVATLIEAQLVMTTANPYLAPIYSVGMGCERHCSVEKLHELLMACLAQANLTLAQISHINSIDIKADEVGLIALAKQINKPFLTWDKHQLREMEDLLSTKSDYVYSVVGVYGVAESAALFDVQQITQQQGELILTKQKSAVATCAIARAYPNKNSAVTKVIK</sequence>
<feature type="domain" description="CobE/GbiG C-terminal" evidence="1">
    <location>
        <begin position="125"/>
        <end position="248"/>
    </location>
</feature>
<dbReference type="GO" id="GO:0008168">
    <property type="term" value="F:methyltransferase activity"/>
    <property type="evidence" value="ECO:0007669"/>
    <property type="project" value="UniProtKB-KW"/>
</dbReference>
<dbReference type="GO" id="GO:0032259">
    <property type="term" value="P:methylation"/>
    <property type="evidence" value="ECO:0007669"/>
    <property type="project" value="UniProtKB-KW"/>
</dbReference>